<feature type="region of interest" description="Disordered" evidence="3">
    <location>
        <begin position="43"/>
        <end position="98"/>
    </location>
</feature>
<accession>A0A9P8CZB7</accession>
<feature type="compositionally biased region" description="Polar residues" evidence="3">
    <location>
        <begin position="633"/>
        <end position="651"/>
    </location>
</feature>
<dbReference type="InterPro" id="IPR040351">
    <property type="entry name" value="RAB3IL/RAB3IP/Sec2"/>
</dbReference>
<dbReference type="Proteomes" id="UP000717515">
    <property type="component" value="Unassembled WGS sequence"/>
</dbReference>
<dbReference type="Pfam" id="PF06428">
    <property type="entry name" value="Sec2p"/>
    <property type="match status" value="1"/>
</dbReference>
<evidence type="ECO:0000313" key="5">
    <source>
        <dbReference type="EMBL" id="KAG9324306.1"/>
    </source>
</evidence>
<evidence type="ECO:0000313" key="6">
    <source>
        <dbReference type="Proteomes" id="UP000717515"/>
    </source>
</evidence>
<dbReference type="CDD" id="cd21044">
    <property type="entry name" value="Rab11BD_RAB3IP_like"/>
    <property type="match status" value="1"/>
</dbReference>
<dbReference type="InterPro" id="IPR009449">
    <property type="entry name" value="Sec2_N"/>
</dbReference>
<feature type="compositionally biased region" description="Low complexity" evidence="3">
    <location>
        <begin position="53"/>
        <end position="84"/>
    </location>
</feature>
<feature type="coiled-coil region" evidence="2">
    <location>
        <begin position="168"/>
        <end position="287"/>
    </location>
</feature>
<feature type="compositionally biased region" description="Polar residues" evidence="3">
    <location>
        <begin position="563"/>
        <end position="572"/>
    </location>
</feature>
<feature type="domain" description="GDP/GTP exchange factor Sec2 N-terminal" evidence="4">
    <location>
        <begin position="151"/>
        <end position="284"/>
    </location>
</feature>
<feature type="region of interest" description="Disordered" evidence="3">
    <location>
        <begin position="544"/>
        <end position="604"/>
    </location>
</feature>
<keyword evidence="1 2" id="KW-0175">Coiled coil</keyword>
<dbReference type="AlphaFoldDB" id="A0A9P8CZB7"/>
<dbReference type="Gene3D" id="6.10.140.910">
    <property type="match status" value="1"/>
</dbReference>
<feature type="region of interest" description="Disordered" evidence="3">
    <location>
        <begin position="619"/>
        <end position="659"/>
    </location>
</feature>
<sequence>MTEPLLHPVVAGGSIPAKDSATANDIASLYARIHGLIETVKESPRQASAGKMAVAPAATTPPNYTTMDSSTAAPPPAAEAATDDTSNKDSNTKGSPAVESQEMLIDGQCPCHKVLATLSTRSCGLCDRVIPTLAEAHSERTLLLEERDQTNIRLAEEQKRAAADAAEALGLRKKVEELEDALDAKTDDYLSVQRDFTSLNDKYVDEIEKVAELQHAKEMVEGELEELSRTLFEEANGMVASEARARHQLELTRKHLELELKDARERLAAETLQLKELKSKMEAMMDAEPLSKRSSANASDRGSVDLAQLFGMNKISVPEAVSEEPETAIAIDGQLMQEFREFVTQSSTVRLAKIHSLPFMRHCQDEDVEPCLRFGNNPRIAARKLTEGICSNTCYIEEATLDQVKEYERMVLAAQQPPSPARNSTSSKNMLWERLQTQYALYQAPKGGCQTCGRSGPLSHRYRIATSDEWSFIDRFCRDRLVATCEFYIFIRNIRAGLYSTRTIEDLYSESLRLRLQMFYARAGVLPIMLSELGVTTQSIGNMGPAGEWPEGIRPEGSDAGSIASNTPVTTPKSERTAPLSRPVSRGPDSAVSSRPVSEVKEADGKYAPAVVLSVEALDEASSGHDMDAAAPSTFSATPLASAGPESTTAGTAEENDSH</sequence>
<dbReference type="GO" id="GO:0005085">
    <property type="term" value="F:guanyl-nucleotide exchange factor activity"/>
    <property type="evidence" value="ECO:0007669"/>
    <property type="project" value="InterPro"/>
</dbReference>
<dbReference type="PANTHER" id="PTHR14430">
    <property type="entry name" value="RABIN3-RELATED"/>
    <property type="match status" value="1"/>
</dbReference>
<gene>
    <name evidence="5" type="ORF">KVV02_004595</name>
</gene>
<evidence type="ECO:0000256" key="2">
    <source>
        <dbReference type="SAM" id="Coils"/>
    </source>
</evidence>
<dbReference type="SUPFAM" id="SSF144284">
    <property type="entry name" value="Sec2 N-terminal region"/>
    <property type="match status" value="1"/>
</dbReference>
<dbReference type="GO" id="GO:0070319">
    <property type="term" value="C:Golgi to plasma membrane transport vesicle"/>
    <property type="evidence" value="ECO:0007669"/>
    <property type="project" value="TreeGrafter"/>
</dbReference>
<dbReference type="EMBL" id="JAIFTL010000071">
    <property type="protein sequence ID" value="KAG9324306.1"/>
    <property type="molecule type" value="Genomic_DNA"/>
</dbReference>
<evidence type="ECO:0000256" key="1">
    <source>
        <dbReference type="ARBA" id="ARBA00023054"/>
    </source>
</evidence>
<dbReference type="GO" id="GO:0006887">
    <property type="term" value="P:exocytosis"/>
    <property type="evidence" value="ECO:0007669"/>
    <property type="project" value="TreeGrafter"/>
</dbReference>
<organism evidence="5 6">
    <name type="scientific">Mortierella alpina</name>
    <name type="common">Oleaginous fungus</name>
    <name type="synonym">Mortierella renispora</name>
    <dbReference type="NCBI Taxonomy" id="64518"/>
    <lineage>
        <taxon>Eukaryota</taxon>
        <taxon>Fungi</taxon>
        <taxon>Fungi incertae sedis</taxon>
        <taxon>Mucoromycota</taxon>
        <taxon>Mortierellomycotina</taxon>
        <taxon>Mortierellomycetes</taxon>
        <taxon>Mortierellales</taxon>
        <taxon>Mortierellaceae</taxon>
        <taxon>Mortierella</taxon>
    </lineage>
</organism>
<dbReference type="PANTHER" id="PTHR14430:SF0">
    <property type="entry name" value="SEC2P DOMAIN-CONTAINING PROTEIN"/>
    <property type="match status" value="1"/>
</dbReference>
<evidence type="ECO:0000259" key="4">
    <source>
        <dbReference type="Pfam" id="PF06428"/>
    </source>
</evidence>
<reference evidence="5" key="1">
    <citation type="submission" date="2021-07" db="EMBL/GenBank/DDBJ databases">
        <title>Draft genome of Mortierella alpina, strain LL118, isolated from an aspen leaf litter sample.</title>
        <authorList>
            <person name="Yang S."/>
            <person name="Vinatzer B.A."/>
        </authorList>
    </citation>
    <scope>NUCLEOTIDE SEQUENCE</scope>
    <source>
        <strain evidence="5">LL118</strain>
    </source>
</reference>
<dbReference type="GO" id="GO:0051286">
    <property type="term" value="C:cell tip"/>
    <property type="evidence" value="ECO:0007669"/>
    <property type="project" value="TreeGrafter"/>
</dbReference>
<name>A0A9P8CZB7_MORAP</name>
<comment type="caution">
    <text evidence="5">The sequence shown here is derived from an EMBL/GenBank/DDBJ whole genome shotgun (WGS) entry which is preliminary data.</text>
</comment>
<dbReference type="Pfam" id="PF25555">
    <property type="entry name" value="RAB3A-like_C"/>
    <property type="match status" value="1"/>
</dbReference>
<evidence type="ECO:0000256" key="3">
    <source>
        <dbReference type="SAM" id="MobiDB-lite"/>
    </source>
</evidence>
<proteinExistence type="predicted"/>
<protein>
    <recommendedName>
        <fullName evidence="4">GDP/GTP exchange factor Sec2 N-terminal domain-containing protein</fullName>
    </recommendedName>
</protein>